<keyword evidence="4" id="KW-0235">DNA replication</keyword>
<dbReference type="KEGG" id="ctp:CTRG_05871"/>
<dbReference type="GO" id="GO:0005737">
    <property type="term" value="C:cytoplasm"/>
    <property type="evidence" value="ECO:0007669"/>
    <property type="project" value="EnsemblFungi"/>
</dbReference>
<accession>C5MIH8</accession>
<reference evidence="9 10" key="1">
    <citation type="journal article" date="2009" name="Nature">
        <title>Evolution of pathogenicity and sexual reproduction in eight Candida genomes.</title>
        <authorList>
            <person name="Butler G."/>
            <person name="Rasmussen M.D."/>
            <person name="Lin M.F."/>
            <person name="Santos M.A."/>
            <person name="Sakthikumar S."/>
            <person name="Munro C.A."/>
            <person name="Rheinbay E."/>
            <person name="Grabherr M."/>
            <person name="Forche A."/>
            <person name="Reedy J.L."/>
            <person name="Agrafioti I."/>
            <person name="Arnaud M.B."/>
            <person name="Bates S."/>
            <person name="Brown A.J."/>
            <person name="Brunke S."/>
            <person name="Costanzo M.C."/>
            <person name="Fitzpatrick D.A."/>
            <person name="de Groot P.W."/>
            <person name="Harris D."/>
            <person name="Hoyer L.L."/>
            <person name="Hube B."/>
            <person name="Klis F.M."/>
            <person name="Kodira C."/>
            <person name="Lennard N."/>
            <person name="Logue M.E."/>
            <person name="Martin R."/>
            <person name="Neiman A.M."/>
            <person name="Nikolaou E."/>
            <person name="Quail M.A."/>
            <person name="Quinn J."/>
            <person name="Santos M.C."/>
            <person name="Schmitzberger F.F."/>
            <person name="Sherlock G."/>
            <person name="Shah P."/>
            <person name="Silverstein K.A."/>
            <person name="Skrzypek M.S."/>
            <person name="Soll D."/>
            <person name="Staggs R."/>
            <person name="Stansfield I."/>
            <person name="Stumpf M.P."/>
            <person name="Sudbery P.E."/>
            <person name="Srikantha T."/>
            <person name="Zeng Q."/>
            <person name="Berman J."/>
            <person name="Berriman M."/>
            <person name="Heitman J."/>
            <person name="Gow N.A."/>
            <person name="Lorenz M.C."/>
            <person name="Birren B.W."/>
            <person name="Kellis M."/>
            <person name="Cuomo C.A."/>
        </authorList>
    </citation>
    <scope>NUCLEOTIDE SEQUENCE [LARGE SCALE GENOMIC DNA]</scope>
    <source>
        <strain evidence="10">ATCC MYA-3404 / T1</strain>
    </source>
</reference>
<dbReference type="AlphaFoldDB" id="C5MIH8"/>
<dbReference type="EMBL" id="GG692404">
    <property type="protein sequence ID" value="EER30472.1"/>
    <property type="molecule type" value="Genomic_DNA"/>
</dbReference>
<sequence>METGSLPIKLRPANLRPIAFRIFSKKHGLNINTEALGVLTEVISYKFGTDWKSIRSQQYLEEIAKIWKIEDRGLFIDSNGLKQIIKELNSKKDNELDGGSKAHRTDTIVDTVDDGEDAPEEELLNDDDIDWRDYFKVISAKNQPKSVFDPSRKQFDIIYQSDNSLLSKLQDSLPAKVNSYYNRYSLIRDRLSRNENFQKTSAMSISALNSIKSGIKQSHEISLIKNMLGRDGQKFLLFGLLCKNNNGEFILEDETDYIELNLNQTFKSSGCFHCLGMYFLVEGIYSASGSSTSNQDSNYMGGCFYVSNIGHPPSERRDKSLDYYGNLDFLGIHKQFSTLTGEKSIKISKKYRKLLIEKESKFPFQKIIFVSGNISIIDKLNKFFNKIENSIIESDDHSPIAIVFTNTTTTTTSTTISSTIGKEFHKQNFDKLYPNIFTKSKIVLLTGDLISNGTISLDSINFAQKVKYPNTSISSNPTTLAYLSQEVIIIKDQFMSKLRKNDLNFGTIEDINKDQILSSKTKQARKLVKTLLDQGYLGINNGLNMVNLQYDHCFRLEPAPNMVVLHDESFPQFDVTYNGCKVVNIASNQDNNQFNYMEYYPATKNCIFKEI</sequence>
<keyword evidence="10" id="KW-1185">Reference proteome</keyword>
<evidence type="ECO:0000313" key="10">
    <source>
        <dbReference type="Proteomes" id="UP000002037"/>
    </source>
</evidence>
<protein>
    <recommendedName>
        <fullName evidence="3">DNA polymerase epsilon subunit B</fullName>
    </recommendedName>
    <alternativeName>
        <fullName evidence="7">DNA polymerase II subunit 2</fullName>
    </alternativeName>
</protein>
<dbReference type="eggNOG" id="KOG3818">
    <property type="taxonomic scope" value="Eukaryota"/>
</dbReference>
<dbReference type="GO" id="GO:0030337">
    <property type="term" value="F:DNA polymerase processivity factor activity"/>
    <property type="evidence" value="ECO:0007669"/>
    <property type="project" value="EnsemblFungi"/>
</dbReference>
<feature type="domain" description="DNA polymerase alpha/delta/epsilon subunit B" evidence="8">
    <location>
        <begin position="377"/>
        <end position="574"/>
    </location>
</feature>
<dbReference type="HOGENOM" id="CLU_010628_1_0_1"/>
<dbReference type="GO" id="GO:0043596">
    <property type="term" value="C:nuclear replication fork"/>
    <property type="evidence" value="ECO:0007669"/>
    <property type="project" value="EnsemblFungi"/>
</dbReference>
<proteinExistence type="inferred from homology"/>
<dbReference type="GO" id="GO:0008622">
    <property type="term" value="C:epsilon DNA polymerase complex"/>
    <property type="evidence" value="ECO:0007669"/>
    <property type="project" value="EnsemblFungi"/>
</dbReference>
<evidence type="ECO:0000256" key="4">
    <source>
        <dbReference type="ARBA" id="ARBA00022705"/>
    </source>
</evidence>
<dbReference type="Proteomes" id="UP000002037">
    <property type="component" value="Unassembled WGS sequence"/>
</dbReference>
<dbReference type="OrthoDB" id="10254730at2759"/>
<keyword evidence="6" id="KW-0539">Nucleus</keyword>
<dbReference type="GO" id="GO:0003697">
    <property type="term" value="F:single-stranded DNA binding"/>
    <property type="evidence" value="ECO:0007669"/>
    <property type="project" value="EnsemblFungi"/>
</dbReference>
<evidence type="ECO:0000256" key="2">
    <source>
        <dbReference type="ARBA" id="ARBA00009560"/>
    </source>
</evidence>
<evidence type="ECO:0000256" key="1">
    <source>
        <dbReference type="ARBA" id="ARBA00004123"/>
    </source>
</evidence>
<organism evidence="9 10">
    <name type="scientific">Candida tropicalis (strain ATCC MYA-3404 / T1)</name>
    <name type="common">Yeast</name>
    <dbReference type="NCBI Taxonomy" id="294747"/>
    <lineage>
        <taxon>Eukaryota</taxon>
        <taxon>Fungi</taxon>
        <taxon>Dikarya</taxon>
        <taxon>Ascomycota</taxon>
        <taxon>Saccharomycotina</taxon>
        <taxon>Pichiomycetes</taxon>
        <taxon>Debaryomycetaceae</taxon>
        <taxon>Candida/Lodderomyces clade</taxon>
        <taxon>Candida</taxon>
    </lineage>
</organism>
<dbReference type="InterPro" id="IPR016266">
    <property type="entry name" value="POLE2"/>
</dbReference>
<dbReference type="GO" id="GO:0003690">
    <property type="term" value="F:double-stranded DNA binding"/>
    <property type="evidence" value="ECO:0007669"/>
    <property type="project" value="EnsemblFungi"/>
</dbReference>
<dbReference type="STRING" id="294747.C5MIH8"/>
<dbReference type="InterPro" id="IPR007185">
    <property type="entry name" value="DNA_pol_a/d/e_bsu"/>
</dbReference>
<comment type="subcellular location">
    <subcellularLocation>
        <location evidence="1">Nucleus</location>
    </subcellularLocation>
</comment>
<keyword evidence="5" id="KW-0238">DNA-binding</keyword>
<dbReference type="PANTHER" id="PTHR12708:SF0">
    <property type="entry name" value="DNA POLYMERASE EPSILON SUBUNIT 2"/>
    <property type="match status" value="1"/>
</dbReference>
<evidence type="ECO:0000313" key="9">
    <source>
        <dbReference type="EMBL" id="EER30472.1"/>
    </source>
</evidence>
<dbReference type="Pfam" id="PF04042">
    <property type="entry name" value="DNA_pol_E_B"/>
    <property type="match status" value="1"/>
</dbReference>
<dbReference type="GO" id="GO:0045005">
    <property type="term" value="P:DNA-templated DNA replication maintenance of fidelity"/>
    <property type="evidence" value="ECO:0007669"/>
    <property type="project" value="EnsemblFungi"/>
</dbReference>
<name>C5MIH8_CANTT</name>
<dbReference type="GO" id="GO:0042276">
    <property type="term" value="P:error-prone translesion synthesis"/>
    <property type="evidence" value="ECO:0007669"/>
    <property type="project" value="EnsemblFungi"/>
</dbReference>
<evidence type="ECO:0000256" key="3">
    <source>
        <dbReference type="ARBA" id="ARBA00016011"/>
    </source>
</evidence>
<dbReference type="GO" id="GO:0003887">
    <property type="term" value="F:DNA-directed DNA polymerase activity"/>
    <property type="evidence" value="ECO:0007669"/>
    <property type="project" value="EnsemblFungi"/>
</dbReference>
<comment type="similarity">
    <text evidence="2">Belongs to the DNA polymerase epsilon subunit B family.</text>
</comment>
<dbReference type="GeneID" id="8300220"/>
<evidence type="ECO:0000259" key="8">
    <source>
        <dbReference type="Pfam" id="PF04042"/>
    </source>
</evidence>
<evidence type="ECO:0000256" key="6">
    <source>
        <dbReference type="ARBA" id="ARBA00023242"/>
    </source>
</evidence>
<dbReference type="VEuPathDB" id="FungiDB:CTRG_05871"/>
<evidence type="ECO:0000256" key="5">
    <source>
        <dbReference type="ARBA" id="ARBA00023125"/>
    </source>
</evidence>
<gene>
    <name evidence="9" type="ORF">CTRG_05871</name>
</gene>
<evidence type="ECO:0000256" key="7">
    <source>
        <dbReference type="ARBA" id="ARBA00032930"/>
    </source>
</evidence>
<dbReference type="RefSeq" id="XP_002546393.1">
    <property type="nucleotide sequence ID" value="XM_002546347.1"/>
</dbReference>
<dbReference type="PANTHER" id="PTHR12708">
    <property type="entry name" value="DNA POLYMERASE EPSILON SUBUNIT B"/>
    <property type="match status" value="1"/>
</dbReference>